<dbReference type="PROSITE" id="PS00135">
    <property type="entry name" value="TRYPSIN_SER"/>
    <property type="match status" value="1"/>
</dbReference>
<evidence type="ECO:0000259" key="2">
    <source>
        <dbReference type="PROSITE" id="PS50240"/>
    </source>
</evidence>
<feature type="domain" description="Peptidase S1" evidence="2">
    <location>
        <begin position="1"/>
        <end position="181"/>
    </location>
</feature>
<dbReference type="PANTHER" id="PTHR24253">
    <property type="entry name" value="TRANSMEMBRANE PROTEASE SERINE"/>
    <property type="match status" value="1"/>
</dbReference>
<dbReference type="InterPro" id="IPR043504">
    <property type="entry name" value="Peptidase_S1_PA_chymotrypsin"/>
</dbReference>
<proteinExistence type="predicted"/>
<name>A0ABM1W1G8_APLCA</name>
<sequence length="189" mass="21116">MADYDLDTVSGKEIFRDISRIISHPGYVRTSNFPNDVALLELDRPVDLTSGDVTTACLPDKSMRLEAGTQCWISGWGETRGSGGQEHAMNEVPVDVVDLDACKGMWGRVNIDVLDSQVCLGYGDTGACFGDSGGPLMCQQEGRFYVAGVMSWLIKNCSGHNFPNVFTRVPNYMDWLYEQLDYFEWSRFQ</sequence>
<dbReference type="SMART" id="SM00020">
    <property type="entry name" value="Tryp_SPc"/>
    <property type="match status" value="1"/>
</dbReference>
<dbReference type="InterPro" id="IPR001254">
    <property type="entry name" value="Trypsin_dom"/>
</dbReference>
<dbReference type="PANTHER" id="PTHR24253:SF176">
    <property type="entry name" value="CORIN, ISOFORM B"/>
    <property type="match status" value="1"/>
</dbReference>
<evidence type="ECO:0000313" key="3">
    <source>
        <dbReference type="Proteomes" id="UP000694888"/>
    </source>
</evidence>
<dbReference type="Gene3D" id="2.40.10.10">
    <property type="entry name" value="Trypsin-like serine proteases"/>
    <property type="match status" value="1"/>
</dbReference>
<dbReference type="PRINTS" id="PR00722">
    <property type="entry name" value="CHYMOTRYPSIN"/>
</dbReference>
<dbReference type="Proteomes" id="UP000694888">
    <property type="component" value="Unplaced"/>
</dbReference>
<evidence type="ECO:0000313" key="4">
    <source>
        <dbReference type="RefSeq" id="XP_035828511.1"/>
    </source>
</evidence>
<reference evidence="4" key="1">
    <citation type="submission" date="2025-08" db="UniProtKB">
        <authorList>
            <consortium name="RefSeq"/>
        </authorList>
    </citation>
    <scope>IDENTIFICATION</scope>
</reference>
<keyword evidence="3" id="KW-1185">Reference proteome</keyword>
<dbReference type="InterPro" id="IPR009003">
    <property type="entry name" value="Peptidase_S1_PA"/>
</dbReference>
<dbReference type="SUPFAM" id="SSF50494">
    <property type="entry name" value="Trypsin-like serine proteases"/>
    <property type="match status" value="1"/>
</dbReference>
<organism evidence="3 4">
    <name type="scientific">Aplysia californica</name>
    <name type="common">California sea hare</name>
    <dbReference type="NCBI Taxonomy" id="6500"/>
    <lineage>
        <taxon>Eukaryota</taxon>
        <taxon>Metazoa</taxon>
        <taxon>Spiralia</taxon>
        <taxon>Lophotrochozoa</taxon>
        <taxon>Mollusca</taxon>
        <taxon>Gastropoda</taxon>
        <taxon>Heterobranchia</taxon>
        <taxon>Euthyneura</taxon>
        <taxon>Tectipleura</taxon>
        <taxon>Aplysiida</taxon>
        <taxon>Aplysioidea</taxon>
        <taxon>Aplysiidae</taxon>
        <taxon>Aplysia</taxon>
    </lineage>
</organism>
<keyword evidence="1" id="KW-1015">Disulfide bond</keyword>
<accession>A0ABM1W1G8</accession>
<dbReference type="PROSITE" id="PS50240">
    <property type="entry name" value="TRYPSIN_DOM"/>
    <property type="match status" value="1"/>
</dbReference>
<dbReference type="RefSeq" id="XP_035828511.1">
    <property type="nucleotide sequence ID" value="XM_035972618.1"/>
</dbReference>
<dbReference type="InterPro" id="IPR033116">
    <property type="entry name" value="TRYPSIN_SER"/>
</dbReference>
<gene>
    <name evidence="4" type="primary">LOC118478630</name>
</gene>
<dbReference type="InterPro" id="IPR001314">
    <property type="entry name" value="Peptidase_S1A"/>
</dbReference>
<dbReference type="CDD" id="cd00190">
    <property type="entry name" value="Tryp_SPc"/>
    <property type="match status" value="1"/>
</dbReference>
<evidence type="ECO:0000256" key="1">
    <source>
        <dbReference type="ARBA" id="ARBA00023157"/>
    </source>
</evidence>
<dbReference type="Pfam" id="PF00089">
    <property type="entry name" value="Trypsin"/>
    <property type="match status" value="1"/>
</dbReference>
<dbReference type="GeneID" id="118478630"/>
<protein>
    <submittedName>
        <fullName evidence="4">Mast cell tryptase-like</fullName>
    </submittedName>
</protein>